<dbReference type="Gene3D" id="3.40.50.300">
    <property type="entry name" value="P-loop containing nucleotide triphosphate hydrolases"/>
    <property type="match status" value="2"/>
</dbReference>
<dbReference type="InterPro" id="IPR055206">
    <property type="entry name" value="DEXQc_SUV3"/>
</dbReference>
<name>A0A9Q2IKG5_GLUJA</name>
<dbReference type="EMBL" id="JABCQN010000001">
    <property type="protein sequence ID" value="MBF0869884.1"/>
    <property type="molecule type" value="Genomic_DNA"/>
</dbReference>
<keyword evidence="3 7" id="KW-0347">Helicase</keyword>
<dbReference type="GO" id="GO:0016787">
    <property type="term" value="F:hydrolase activity"/>
    <property type="evidence" value="ECO:0007669"/>
    <property type="project" value="UniProtKB-KW"/>
</dbReference>
<evidence type="ECO:0000256" key="3">
    <source>
        <dbReference type="ARBA" id="ARBA00022806"/>
    </source>
</evidence>
<reference evidence="7" key="2">
    <citation type="submission" date="2020-11" db="EMBL/GenBank/DDBJ databases">
        <title>Description of novel Gluconobacter species.</title>
        <authorList>
            <person name="Cleenwerck I."/>
            <person name="Cnockaert M."/>
            <person name="Borremans W."/>
            <person name="Wieme A.D."/>
            <person name="De Vuyst L."/>
            <person name="Vandamme P."/>
        </authorList>
    </citation>
    <scope>NUCLEOTIDE SEQUENCE</scope>
    <source>
        <strain evidence="7">R71697</strain>
    </source>
</reference>
<evidence type="ECO:0000256" key="1">
    <source>
        <dbReference type="ARBA" id="ARBA00022741"/>
    </source>
</evidence>
<evidence type="ECO:0000256" key="2">
    <source>
        <dbReference type="ARBA" id="ARBA00022801"/>
    </source>
</evidence>
<proteinExistence type="predicted"/>
<keyword evidence="2" id="KW-0378">Hydrolase</keyword>
<dbReference type="GeneID" id="81473704"/>
<comment type="caution">
    <text evidence="7">The sequence shown here is derived from an EMBL/GenBank/DDBJ whole genome shotgun (WGS) entry which is preliminary data.</text>
</comment>
<accession>A0A9Q2IKG5</accession>
<keyword evidence="1" id="KW-0547">Nucleotide-binding</keyword>
<dbReference type="GO" id="GO:0005524">
    <property type="term" value="F:ATP binding"/>
    <property type="evidence" value="ECO:0007669"/>
    <property type="project" value="UniProtKB-KW"/>
</dbReference>
<evidence type="ECO:0000313" key="8">
    <source>
        <dbReference type="Proteomes" id="UP000661006"/>
    </source>
</evidence>
<dbReference type="SMART" id="SM00490">
    <property type="entry name" value="HELICc"/>
    <property type="match status" value="1"/>
</dbReference>
<dbReference type="AlphaFoldDB" id="A0A9Q2IKG5"/>
<evidence type="ECO:0000256" key="4">
    <source>
        <dbReference type="ARBA" id="ARBA00022840"/>
    </source>
</evidence>
<dbReference type="Pfam" id="PF00271">
    <property type="entry name" value="Helicase_C"/>
    <property type="match status" value="1"/>
</dbReference>
<gene>
    <name evidence="7" type="ORF">HKD32_03275</name>
</gene>
<feature type="domain" description="Helicase C-terminal" evidence="6">
    <location>
        <begin position="186"/>
        <end position="339"/>
    </location>
</feature>
<dbReference type="Pfam" id="PF22527">
    <property type="entry name" value="DEXQc_Suv3"/>
    <property type="match status" value="1"/>
</dbReference>
<dbReference type="Proteomes" id="UP000661006">
    <property type="component" value="Unassembled WGS sequence"/>
</dbReference>
<protein>
    <submittedName>
        <fullName evidence="7">DNA helicase</fullName>
    </submittedName>
</protein>
<dbReference type="PROSITE" id="PS51194">
    <property type="entry name" value="HELICASE_CTER"/>
    <property type="match status" value="1"/>
</dbReference>
<dbReference type="InterPro" id="IPR050699">
    <property type="entry name" value="RNA-DNA_Helicase"/>
</dbReference>
<dbReference type="RefSeq" id="WP_082905336.1">
    <property type="nucleotide sequence ID" value="NZ_JABCQN010000001.1"/>
</dbReference>
<organism evidence="7 8">
    <name type="scientific">Gluconobacter japonicus</name>
    <dbReference type="NCBI Taxonomy" id="376620"/>
    <lineage>
        <taxon>Bacteria</taxon>
        <taxon>Pseudomonadati</taxon>
        <taxon>Pseudomonadota</taxon>
        <taxon>Alphaproteobacteria</taxon>
        <taxon>Acetobacterales</taxon>
        <taxon>Acetobacteraceae</taxon>
        <taxon>Gluconobacter</taxon>
    </lineage>
</organism>
<keyword evidence="4" id="KW-0067">ATP-binding</keyword>
<reference evidence="7" key="1">
    <citation type="submission" date="2020-04" db="EMBL/GenBank/DDBJ databases">
        <authorList>
            <person name="Sombolestani A."/>
        </authorList>
    </citation>
    <scope>NUCLEOTIDE SEQUENCE</scope>
    <source>
        <strain evidence="7">R71697</strain>
    </source>
</reference>
<sequence>MSNLEARTLAFVPQAPDHSGMKGAHRGNHSAHHIMPASVRAALGPTNTGKTHYALTRMMAHSSGIIGFPLRLLARENYERLVKAKGERSVALITGEEKIVPPGARWFACTVEAMPLDRKAEFVAVDEIQLASDPDRGHIFTDRLLHARGTVETLFLGAETIRPLLQKLVPGIEIDTRTRLSSLVSTGPTKLSRLPPRSAIVAFSMAEVYALAEVIRRRRGGCAVIMGQLSPRTRNAQVELYQNREVDYLVATDAIGMGLNMDVDHVALAQLSKFDGTSPRPLFPQEIAQIAGRAGRGMKDGTFGTTADCPPMSAATIEAVEQHRFDPIQRLYWRNHELDFTNPRALLASLTVAPPFRGLTAGRVASDVTTLESLVLDPEIREVAKGRRATSLLWEVCQIPDFRKLGDDSHTRLCARLFLHILKEGAVPANWMEGHIKGFARVDGDIDTLMHRLTGVRVCSYVAARTEWSRHSATWQQRAREVEDLLSDALHERLTARFVDRRATSLLRRLDAETDRNILSAVTADGDVIVEGHSIGKIRGFALQADTTGGPDHQIIMRAGRKALLQEIPRRVRLFQEAPDSALSLDTETGLLSWEGIALAKLSAGKTFLQPAVRLFSGEFADTNQRNQVENRLLCYVRTMIERDMAILFKAEQAVTNQPDLRGIVHRLHEDGGITSLLPPDRMLPQQAKRSLRKIGVEVGRFAIFFPTLLRPRPLGLMTLLTQLRLGESLTIPAPGRVSLPWDLVAGVPGWLQAGQTGIRLDIAERSIAELEHLTRKQDHPAPAGLASRFGVKTDMVPGILTALGIAHRPPSAASPSHAGPPAPLMILSDRRTRAGRRRPKASGQRTSRPTAVRQDSPFAALAILRERSTP</sequence>
<dbReference type="PANTHER" id="PTHR12131">
    <property type="entry name" value="ATP-DEPENDENT RNA AND DNA HELICASE"/>
    <property type="match status" value="1"/>
</dbReference>
<dbReference type="GO" id="GO:0004386">
    <property type="term" value="F:helicase activity"/>
    <property type="evidence" value="ECO:0007669"/>
    <property type="project" value="UniProtKB-KW"/>
</dbReference>
<dbReference type="PANTHER" id="PTHR12131:SF1">
    <property type="entry name" value="ATP-DEPENDENT RNA HELICASE SUPV3L1, MITOCHONDRIAL-RELATED"/>
    <property type="match status" value="1"/>
</dbReference>
<evidence type="ECO:0000256" key="5">
    <source>
        <dbReference type="SAM" id="MobiDB-lite"/>
    </source>
</evidence>
<feature type="compositionally biased region" description="Low complexity" evidence="5">
    <location>
        <begin position="808"/>
        <end position="818"/>
    </location>
</feature>
<feature type="region of interest" description="Disordered" evidence="5">
    <location>
        <begin position="808"/>
        <end position="871"/>
    </location>
</feature>
<dbReference type="InterPro" id="IPR027417">
    <property type="entry name" value="P-loop_NTPase"/>
</dbReference>
<dbReference type="SUPFAM" id="SSF52540">
    <property type="entry name" value="P-loop containing nucleoside triphosphate hydrolases"/>
    <property type="match status" value="2"/>
</dbReference>
<evidence type="ECO:0000313" key="7">
    <source>
        <dbReference type="EMBL" id="MBF0869884.1"/>
    </source>
</evidence>
<dbReference type="InterPro" id="IPR001650">
    <property type="entry name" value="Helicase_C-like"/>
</dbReference>
<evidence type="ECO:0000259" key="6">
    <source>
        <dbReference type="PROSITE" id="PS51194"/>
    </source>
</evidence>